<dbReference type="Pfam" id="PF00145">
    <property type="entry name" value="DNA_methylase"/>
    <property type="match status" value="1"/>
</dbReference>
<dbReference type="EMBL" id="CAMXCT030000712">
    <property type="protein sequence ID" value="CAL4769711.1"/>
    <property type="molecule type" value="Genomic_DNA"/>
</dbReference>
<dbReference type="SUPFAM" id="SSF53335">
    <property type="entry name" value="S-adenosyl-L-methionine-dependent methyltransferases"/>
    <property type="match status" value="2"/>
</dbReference>
<dbReference type="GO" id="GO:0032259">
    <property type="term" value="P:methylation"/>
    <property type="evidence" value="ECO:0007669"/>
    <property type="project" value="UniProtKB-KW"/>
</dbReference>
<reference evidence="4" key="1">
    <citation type="submission" date="2022-10" db="EMBL/GenBank/DDBJ databases">
        <authorList>
            <person name="Chen Y."/>
            <person name="Dougan E. K."/>
            <person name="Chan C."/>
            <person name="Rhodes N."/>
            <person name="Thang M."/>
        </authorList>
    </citation>
    <scope>NUCLEOTIDE SEQUENCE</scope>
</reference>
<dbReference type="Proteomes" id="UP001152797">
    <property type="component" value="Unassembled WGS sequence"/>
</dbReference>
<dbReference type="EMBL" id="CAMXCT010000712">
    <property type="protein sequence ID" value="CAI3982399.1"/>
    <property type="molecule type" value="Genomic_DNA"/>
</dbReference>
<evidence type="ECO:0000313" key="5">
    <source>
        <dbReference type="EMBL" id="CAL4769711.1"/>
    </source>
</evidence>
<evidence type="ECO:0000256" key="2">
    <source>
        <dbReference type="ARBA" id="ARBA00022679"/>
    </source>
</evidence>
<feature type="region of interest" description="Disordered" evidence="3">
    <location>
        <begin position="3407"/>
        <end position="3522"/>
    </location>
</feature>
<feature type="region of interest" description="Disordered" evidence="3">
    <location>
        <begin position="3877"/>
        <end position="3931"/>
    </location>
</feature>
<feature type="region of interest" description="Disordered" evidence="3">
    <location>
        <begin position="3626"/>
        <end position="3739"/>
    </location>
</feature>
<dbReference type="InterPro" id="IPR001525">
    <property type="entry name" value="C5_MeTfrase"/>
</dbReference>
<evidence type="ECO:0000313" key="6">
    <source>
        <dbReference type="Proteomes" id="UP001152797"/>
    </source>
</evidence>
<accession>A0A9P1FM57</accession>
<evidence type="ECO:0000256" key="1">
    <source>
        <dbReference type="ARBA" id="ARBA00022603"/>
    </source>
</evidence>
<feature type="compositionally biased region" description="Basic residues" evidence="3">
    <location>
        <begin position="3657"/>
        <end position="3667"/>
    </location>
</feature>
<feature type="region of interest" description="Disordered" evidence="3">
    <location>
        <begin position="3278"/>
        <end position="3384"/>
    </location>
</feature>
<sequence length="5084" mass="549805">MLHAERYDMAGCDRVMPGSSCAISCRSPWTGEQAVARCPENNIDPDQPLILPEEIRMNRHGIFYNSLWPPKCFLRCDSVPVGYEKAETFKTAVGAARLAFTARWHQRAAEIVASVGRFDPELSAHLMVSRTDSVPFLYEGMLDAGFTVFTLFNAGLEKSYPVPEVVANNELVVLGRHQPSWVSPHAGIDLCSGFGGRSQGSEAAGFYITVAVDENGLRLDPHDPVHAAHCLCGDTGDCTMIQEIWSPSRGASVVSGGSSCRPFSRLGDCKGQIDTRACCLTQSSNAALYLIDACVTLDCAALAAHDSFALADLDRFCKALQLEGCSELIPCTIPGLDACRYDVSHCKGFQRGTSCEVKCRAPYNGTATVVHCPVNNTETSGGLEGELPECVIEECADPDVIPAGYVPVDAANGLWSCAPGFTGQAEKHCVAEVSSAPLLNQARLDQYGLEQPTCAVRGFLDGCVVAEPCAEFAIQDSCMFAAPSCNAAVTPEGLIIPSLAAGHSCEVLCKAPYKAASSQVSCPQTNTNTSMPSVWTPLSCELDCPKLNPPVGIEASEPAPQSSFQIDLIGVFQIARAQWQCSDGFIGTATRVCRLLDDCGSETVFSGCSRLLPCRAFVTDLCGVNGSSCQSLQPGESCRITCVQGHVGGPFSAECPAGNIIFNRALHFAELPECQRTFPQDGCYEPSPWPAGYVLNGSVWSCAEGYVGTPIETCTPMEPCGQPTQLSGCQAEQPCETLLLSSCRYEAIGCSGLMGGQACEIRCKAPAEGATVLAMCPEENVDPDQELIYSLPTCTIPTCPNPQPITTGYMEEENENGTSLTCAEKFAGQPQVVCIFTNDCQPLARLEGCNPLVACVGPAELDQCMYSVNLCEDGPLEGVPGGNDGYQTVKPGGHCEVSCRGRFVGVSSSGICPLNNTDPWHRLIFDPPLQCDCPDDLEEWPEGYNQTGVISNTGPFQEGDWYCEEGYGGTPQVTCSVLTGCVPLLVFEGCAPLQRCRPMNMSNPPCQYDISLCNRSLDGGENCEVSCRLPAVGLPVNASCPEDNTVPNQELQTAELDPLTNLPVRYRPFEFPLCETPSFCPDPVPMETGYNRTGVEGGAAEGNYGCDEGYSKEPKVKRSCEMMNNTEPGVLACLLYPVFEGCLPIVNCTGIDERMVDTCRYDVSNCPETFEPGEVCEVRCREPFYTGTQMAYASCPIDNTDPARQIIVAAAEETCGKACPEMDPIPGYEKVNGQWQCSAGYLGTAVADCEVVSIFSSETRSAVCEARVSLSGCELMSSCLPPTLDQCIYDVSDCIGVLSGTNCSIRCRSPPYEGTAWNASCPNGNLDPLRVVDFLPPSCNLRCPPPAQEDLPNGYNYTDGLYVCLDGWFGTAAAECIVGEDCTFGVSLTGCGQSSPCVGLNESAAAGSCFYDVTPQACSIEDPTFPQANFGRGPGGSCTVSCRPPCSPQEGQPFYETLICPASNLNAQLPLQGTLPNCSFDCDPLDRQGGYSKDADGEWTCAAGFAGEVVPLCWSGEVCEDQMMLTGCLPEQPCIAPVIEVTPCFYDTSSCQGVPAGGSCFVRCSAPYYLGSVRPAYCPGNNTDPLGPAELNVRPVCNWNPAESCPDPDTWPTGYAFDDQTGTWMCAPGYAGEAIRNCALRPRHSASSQCIPEAVLSGCSPLTPCIEPQLRDCKFNTTAAANLTPGSIGLIYCNVPYDGVPTQAQCPWDNNQPGQEPEFGLPVCEPACPKAVGQPTPTGFLWIEADKDWQCLPGYRSPAQVNCTTNIACEWMLDYGGCEKLEPCADLNISSCVVETSGCNNLQEGESCTLSCIPPFYVGSSTTAVCPMGNIDPEKLPDYTMPFCEVTCPDPSSPPAGYEKANASFGAWQCAAGYSGTASKSCQTSSYEDGCITSTVLSGCLLIVPCKDPDPRTQPPCYYDTSACYGVFAGTTCSIPCLSPYVGSVGSAFCAVNNTDPYRPLVWDWPVCSLDPCPDPALIPTGYVKDLGNWTCDDGFVGSASLSCIASAIEPGAGVQCNVSSILSGCFGKMPCAPLPLDACMLDSSNCSDGVPAGGSCDVFCKYPYVGTPGEATCPEINTDPGFLPSLQSPMCMIDCSQLETVERVGYRRKSNDTGSGFECDTGYSGIVKEDCFLEFDGSACGTPALLLTGCRPLVDCMAPMVDLCQFDVSLCQQVNRGSSCSISCRLPYTGVTKTATCPMNNTDALQGLQVDLPSCSFPTCPDPAQLPLGYVLHPNGSYACDRDYIGTALRRCSAFSDRALGNAAQGPECYTEAVFSGCKVIAEIVPCQPPVVNICLHDASSCGTVDPGGSCQVDCLLPYKGTASIATCPLDNINTTGGLEWTPPQCSLWCPEPTLEEEPAYGRNPEGGSSQDSSGWICNPGYAGSAQVFCQLLSPVAGARCGIARLQMSGCSRLESCVPLLAATLDFEVRLPALPPSHEFVLRRGEGFELDVSPGCENLGPGQTCLIGCRWPFLGRVVAAQCPVGNTDRFQVPLLNAAPFCELRCPDPEGLAPRGYRLVDPKLPGQWQCTPDYTGEPLKYCNASAGCNETNYVQLDAEGNCANMVELEISFSGCAKRQPCTGPDVSSCQLESFDCTDVLQPGESCEVHCRFPFIGSPTVASCPRDNILMDGRGLVWEAPSCVLPDCYDPVPPGYQFNADGWSCSEGFFGSAERSCGTDRNCEKEIMLTGCQQLQPCRIPVASERCRYDYSSCRSTLDGNTCEIRCLSPFYTSAQVGQARCPAGNVNPEQELEVILLPNCEAVCDRFPPPGYQALSPSRWQCADGYLGSAEVSCTIMEVDGSCISSSTFSGCSERRPCASPRDKAAGCIYELQGCETIDAGSTSCEIGCKHPYRGSSAVATCPDNNTDPLRQADVMLPECVVKAPCPDPESGVPAAYRYSGNVLSPVACAPGYHGEALRQCVAKPLPDSNNTCFAEGNFSGCEPIQPCLAPSIVSTDCELEHDCPESMPPGLSCEIRCRKPLIGDPAVVRCPGNNTQPMKVADWTPPRCRCPNPQMIPPGYQPGAGDDWTCLAGFVGKARKVCPCGGEASMLMGCNAPIICGAAGFTDTDMRNGYVGGELRFGPSTIAGRIDEDGVYRYQVFWADDCGVLLSSQPEPILSLPPRTIGGLSMNLWPNGCCKTDVYIAALAPLQLPGDARTLVVQVLTSSGPAPDALVVPLVDESYQDTVTSPPKGTVGKASSFLAVTWVIGIRQQKLCALNVLVFGFLWLRWYRGDCASWDRAAHRIVGILQSGRVPPSEERRVVGLLRGVAGELSDLVEAALPERTPGPGRGPESKGETQDLTPGSTEAGQQAVKAEPESSPGSDQEEEDEEEEPRVTDPEAEGTSKEKTAEEDKKAPQEDQADPTRKGGWSVSKDGKVRDSRGAVIHPAVLSGKFDPHYLTKALHLRPAGKAAARAGRDRSRSPRRSAGEAKEEDRRERGAEEKAGTEAPTAGEPAPNDRPLFDGHVRQPLTTEGVAKDATESESGGQGQGPPLAPASSKGARQRSQEASRGRGTTMGGKMKIAGDVTKLEMEGGEVNVKLKVTGTDHEGLLKTSSAHPQQQFLCHLCGAGCNKMDVGEFRVHAVRGRRRKAADEEGWVTNLVAGAAPEEEDENQELRQRAALLAGQGGEPGDPPGAEKEKQASPQDKEEESGEVKKKKKKKKNRKKEKEVEDGKRPTVAVQKDLKAVFGGTGLDPRERIRRRVASKAQKFASRKRQKSDSGSSNSSSSSSSTEEEDYKGQLAVFAEETKIRGVAERFPGALTVEAMGAMKRSLLTTSGEELEEGSLRPVALLYFRSVLSRRASGPQAREMLNISMALDHLIRGRVATAADILSQRLKSQESACHGTHWSISQRLEIPPVETEGLVARGELQNARKDEYDEAKTRWQAQVSSGGKADGRGKSKSQKGDRETWKKDDKKEEQKGAVAGDTSAFFTHESLGGEDHSTVGAPVTFSECKKSGIDDLVGKRLHELGSRVHQRLLEVLSLRSTSTGRRAVADLFPLPTSECRLSALFPQLDASSLCWLQAICMSLNSLWGGDLFYEGEVHAVTVDCLTLLCRDVERFRGMDGVLESFSWPSFFSTRGVDYKGDEVKTAKYFEWKNIAPALPEEIGRVPLEQVCTLGAQHYVENFDSFIKDPSEWDIPKSPRVMVPDDQWGDVCTGLVQAGVCVFLPVEDIFDTGRGPLLNGLFGVSKDEWVDGIEVFRLIMNLVPLNSISHPLRGDVETLPSWALMNPYFLQPGENLLVSSEDVRCFFYTISVPPAWHKYLAFNKEVPDECLPESLKGREVYLCSQVLPMGFLNSVSLAQHVHRNLALWSGAHGAPAEQINPPEAEIRKDRSLTSYNPSWRVYLDNYDLLERVQALGIGSLEGSLAPSILALRSEYEIWEVPRNMKKSVSRQLHAEVQGAQVDGVEGVAYPREGKLLKYVAAALSLMEDPLVTQKQLQVVCGGLVYFSMFRRPLLGCLNGVWQFIESFNQGGPPQRVLPLHCRAEIMKVVSLIPLARLDFRLPFHEQVTCSDASTSGGGVCASNGCSQWGHLVNQGRLRGDLPELRQEHQVLTIGLFDGISALRVAADLLGLHLIGHVSVEVDVHAARVVEAHFPEVRHVDQVQDVDDKMVREWGRAYSQASVVLIGGGPPCQGVSGLNSERKGALRDERSKLFTHVERILALVRQHFPWSQVHGLMESVASMDASDRKVMSKSFGRDPWRCDASTMTWCSRPRLYWLTWELREGPGVQLECTRTPMEVILMANQNLDHVCQEGWIKADPDRSFPTFTTSRPRSHPGRKPAGVSTCTTEELQRWQEDQYRYPPYQYTNRNTMVNKHNEHRLPSIEEKEFMMGFPIGYTWACMGKQQRNTQRHLDARHSLIGNSWSVPVVAWLMSQLFGQLGLCPRYSPQELMDLLTPDGQIYMQSRLWRRPLRPLRERPQGTGASLVQKLANMVSIKGEDILLTTPSSQLCKFHRLRASVPSRLWRWRIVTGWKWNGSREHINSLELRAVLTTLKWRLGHKKQIGCRFIHLVDSLVVLHALTRGRSSSRKLRSSLSRVNALLLCSSTTALWGYVHTDQNPADKPSRWGRKIKTKFRHA</sequence>
<dbReference type="GO" id="GO:0008168">
    <property type="term" value="F:methyltransferase activity"/>
    <property type="evidence" value="ECO:0007669"/>
    <property type="project" value="UniProtKB-KW"/>
</dbReference>
<feature type="compositionally biased region" description="Acidic residues" evidence="3">
    <location>
        <begin position="3325"/>
        <end position="3334"/>
    </location>
</feature>
<feature type="compositionally biased region" description="Basic and acidic residues" evidence="3">
    <location>
        <begin position="3335"/>
        <end position="3367"/>
    </location>
</feature>
<feature type="compositionally biased region" description="Basic and acidic residues" evidence="3">
    <location>
        <begin position="3897"/>
        <end position="3923"/>
    </location>
</feature>
<evidence type="ECO:0000256" key="3">
    <source>
        <dbReference type="SAM" id="MobiDB-lite"/>
    </source>
</evidence>
<feature type="compositionally biased region" description="Low complexity" evidence="3">
    <location>
        <begin position="3721"/>
        <end position="3733"/>
    </location>
</feature>
<proteinExistence type="predicted"/>
<dbReference type="EMBL" id="CAMXCT020000712">
    <property type="protein sequence ID" value="CAL1135774.1"/>
    <property type="molecule type" value="Genomic_DNA"/>
</dbReference>
<feature type="compositionally biased region" description="Basic and acidic residues" evidence="3">
    <location>
        <begin position="3668"/>
        <end position="3677"/>
    </location>
</feature>
<keyword evidence="1" id="KW-0489">Methyltransferase</keyword>
<dbReference type="Gene3D" id="3.40.50.150">
    <property type="entry name" value="Vaccinia Virus protein VP39"/>
    <property type="match status" value="2"/>
</dbReference>
<dbReference type="OrthoDB" id="406633at2759"/>
<dbReference type="InterPro" id="IPR029063">
    <property type="entry name" value="SAM-dependent_MTases_sf"/>
</dbReference>
<keyword evidence="2" id="KW-0808">Transferase</keyword>
<name>A0A9P1FM57_9DINO</name>
<organism evidence="4">
    <name type="scientific">Cladocopium goreaui</name>
    <dbReference type="NCBI Taxonomy" id="2562237"/>
    <lineage>
        <taxon>Eukaryota</taxon>
        <taxon>Sar</taxon>
        <taxon>Alveolata</taxon>
        <taxon>Dinophyceae</taxon>
        <taxon>Suessiales</taxon>
        <taxon>Symbiodiniaceae</taxon>
        <taxon>Cladocopium</taxon>
    </lineage>
</organism>
<protein>
    <submittedName>
        <fullName evidence="4">Uncharacterized protein</fullName>
    </submittedName>
</protein>
<keyword evidence="6" id="KW-1185">Reference proteome</keyword>
<evidence type="ECO:0000313" key="4">
    <source>
        <dbReference type="EMBL" id="CAI3982399.1"/>
    </source>
</evidence>
<comment type="caution">
    <text evidence="4">The sequence shown here is derived from an EMBL/GenBank/DDBJ whole genome shotgun (WGS) entry which is preliminary data.</text>
</comment>
<gene>
    <name evidence="4" type="ORF">C1SCF055_LOCUS10098</name>
</gene>
<feature type="region of interest" description="Disordered" evidence="3">
    <location>
        <begin position="4773"/>
        <end position="4793"/>
    </location>
</feature>
<feature type="compositionally biased region" description="Basic and acidic residues" evidence="3">
    <location>
        <begin position="3417"/>
        <end position="3447"/>
    </location>
</feature>
<feature type="compositionally biased region" description="Polar residues" evidence="3">
    <location>
        <begin position="3300"/>
        <end position="3310"/>
    </location>
</feature>
<reference evidence="5 6" key="2">
    <citation type="submission" date="2024-05" db="EMBL/GenBank/DDBJ databases">
        <authorList>
            <person name="Chen Y."/>
            <person name="Shah S."/>
            <person name="Dougan E. K."/>
            <person name="Thang M."/>
            <person name="Chan C."/>
        </authorList>
    </citation>
    <scope>NUCLEOTIDE SEQUENCE [LARGE SCALE GENOMIC DNA]</scope>
</reference>